<reference evidence="2" key="1">
    <citation type="journal article" date="2014" name="Int. J. Syst. Evol. Microbiol.">
        <title>Complete genome sequence of Corynebacterium casei LMG S-19264T (=DSM 44701T), isolated from a smear-ripened cheese.</title>
        <authorList>
            <consortium name="US DOE Joint Genome Institute (JGI-PGF)"/>
            <person name="Walter F."/>
            <person name="Albersmeier A."/>
            <person name="Kalinowski J."/>
            <person name="Ruckert C."/>
        </authorList>
    </citation>
    <scope>NUCLEOTIDE SEQUENCE</scope>
    <source>
        <strain evidence="2">CGMCC 1.15478</strain>
    </source>
</reference>
<dbReference type="RefSeq" id="WP_188670698.1">
    <property type="nucleotide sequence ID" value="NZ_BMJH01000001.1"/>
</dbReference>
<feature type="domain" description="YdhG-like" evidence="1">
    <location>
        <begin position="27"/>
        <end position="129"/>
    </location>
</feature>
<proteinExistence type="predicted"/>
<protein>
    <recommendedName>
        <fullName evidence="1">YdhG-like domain-containing protein</fullName>
    </recommendedName>
</protein>
<reference evidence="2" key="2">
    <citation type="submission" date="2020-09" db="EMBL/GenBank/DDBJ databases">
        <authorList>
            <person name="Sun Q."/>
            <person name="Zhou Y."/>
        </authorList>
    </citation>
    <scope>NUCLEOTIDE SEQUENCE</scope>
    <source>
        <strain evidence="2">CGMCC 1.15478</strain>
    </source>
</reference>
<dbReference type="Proteomes" id="UP000641514">
    <property type="component" value="Unassembled WGS sequence"/>
</dbReference>
<gene>
    <name evidence="2" type="ORF">GCM10011410_07040</name>
</gene>
<dbReference type="Pfam" id="PF08818">
    <property type="entry name" value="DUF1801"/>
    <property type="match status" value="1"/>
</dbReference>
<name>A0A916U1Z4_9ACTN</name>
<evidence type="ECO:0000259" key="1">
    <source>
        <dbReference type="Pfam" id="PF08818"/>
    </source>
</evidence>
<comment type="caution">
    <text evidence="2">The sequence shown here is derived from an EMBL/GenBank/DDBJ whole genome shotgun (WGS) entry which is preliminary data.</text>
</comment>
<evidence type="ECO:0000313" key="2">
    <source>
        <dbReference type="EMBL" id="GGC57094.1"/>
    </source>
</evidence>
<dbReference type="SUPFAM" id="SSF159888">
    <property type="entry name" value="YdhG-like"/>
    <property type="match status" value="1"/>
</dbReference>
<evidence type="ECO:0000313" key="3">
    <source>
        <dbReference type="Proteomes" id="UP000641514"/>
    </source>
</evidence>
<sequence length="140" mass="15575">MATNQNKTVPNSNSVDDFIAALPDERRRGEARELVELMQARTGCVPTMWGESIVGFGSYHYKSGSGREGDFFPIGFSPRKAAISLYVYGYNESRSELLARLGPHRTGRSCIYVTRLNAIDRDALADLIDDGLSQVRSDWP</sequence>
<dbReference type="InterPro" id="IPR014922">
    <property type="entry name" value="YdhG-like"/>
</dbReference>
<dbReference type="AlphaFoldDB" id="A0A916U1Z4"/>
<accession>A0A916U1Z4</accession>
<organism evidence="2 3">
    <name type="scientific">Hoyosella rhizosphaerae</name>
    <dbReference type="NCBI Taxonomy" id="1755582"/>
    <lineage>
        <taxon>Bacteria</taxon>
        <taxon>Bacillati</taxon>
        <taxon>Actinomycetota</taxon>
        <taxon>Actinomycetes</taxon>
        <taxon>Mycobacteriales</taxon>
        <taxon>Hoyosellaceae</taxon>
        <taxon>Hoyosella</taxon>
    </lineage>
</organism>
<keyword evidence="3" id="KW-1185">Reference proteome</keyword>
<dbReference type="EMBL" id="BMJH01000001">
    <property type="protein sequence ID" value="GGC57094.1"/>
    <property type="molecule type" value="Genomic_DNA"/>
</dbReference>